<dbReference type="InterPro" id="IPR036138">
    <property type="entry name" value="PBP_dimer_sf"/>
</dbReference>
<evidence type="ECO:0000259" key="4">
    <source>
        <dbReference type="Pfam" id="PF00905"/>
    </source>
</evidence>
<dbReference type="InterPro" id="IPR012338">
    <property type="entry name" value="Beta-lactam/transpept-like"/>
</dbReference>
<dbReference type="Gene3D" id="3.40.710.10">
    <property type="entry name" value="DD-peptidase/beta-lactamase superfamily"/>
    <property type="match status" value="1"/>
</dbReference>
<sequence>MNPSRRQVLQAGGLLLFTALSGRTVYVQAINGPKLAAKAKAERTVSWVNRAPRGDITGRDGTVLASSAVSYDIGVNQPLIAQYERTEMRLNESTGVNEKVVVGYGAAAVAAQLAPILNVDPLELGAKLVGDRSYEVIAQEVAPDTWRKIKALDIPGVEPDQRTRRTYPAGTVAGNVLGFTHEGEHNRELIGAAGLELTQNKVLTGVDGKGSEEIGRSGVIIPTGEQKDQPARAGATVRTTLNPDLQSIAQETIDRTVAAQHADWGIVMAMEPSTGKVVVLADSNSVDPSDPSATSEENRTARSVQAVFEPGSVGKVVTFATALDEGAVKPEDTWNVPYTWTSASGQTFRDSHEHETQSMTTAGVLAESSNVGTVQIGEKVSDDIRYDYMKRFGWGEATGIEMPAESEGIIYPPSSWDDRTRYTTMFGQGVAGTTLQSLQVLATVANKGVRVAPRIIDAWIDADGKETPQTRPEGVRVISEATAKTLTEMLIGVTQEGGTAESASINGYLVAGKTGTTEILTDDSTVASFVGFLPARNPALAIAVIVNRPEGIFGGTVAAPVFREVALAAMQALNIAPDPNVVAAQAARNGAGGERDASQ</sequence>
<dbReference type="GO" id="GO:0008658">
    <property type="term" value="F:penicillin binding"/>
    <property type="evidence" value="ECO:0007669"/>
    <property type="project" value="InterPro"/>
</dbReference>
<dbReference type="PROSITE" id="PS51318">
    <property type="entry name" value="TAT"/>
    <property type="match status" value="1"/>
</dbReference>
<dbReference type="RefSeq" id="WP_076072242.1">
    <property type="nucleotide sequence ID" value="NZ_CP066049.1"/>
</dbReference>
<dbReference type="Gene3D" id="3.90.1310.10">
    <property type="entry name" value="Penicillin-binding protein 2a (Domain 2)"/>
    <property type="match status" value="1"/>
</dbReference>
<evidence type="ECO:0000259" key="5">
    <source>
        <dbReference type="Pfam" id="PF03717"/>
    </source>
</evidence>
<keyword evidence="3" id="KW-0472">Membrane</keyword>
<dbReference type="Proteomes" id="UP000187035">
    <property type="component" value="Unassembled WGS sequence"/>
</dbReference>
<dbReference type="AlphaFoldDB" id="A0A854D5R7"/>
<evidence type="ECO:0000256" key="2">
    <source>
        <dbReference type="ARBA" id="ARBA00007171"/>
    </source>
</evidence>
<proteinExistence type="inferred from homology"/>
<dbReference type="Pfam" id="PF00905">
    <property type="entry name" value="Transpeptidase"/>
    <property type="match status" value="1"/>
</dbReference>
<evidence type="ECO:0000313" key="7">
    <source>
        <dbReference type="Proteomes" id="UP000187035"/>
    </source>
</evidence>
<dbReference type="InterPro" id="IPR006311">
    <property type="entry name" value="TAT_signal"/>
</dbReference>
<dbReference type="EMBL" id="MSRR01000031">
    <property type="protein sequence ID" value="OMG32311.1"/>
    <property type="molecule type" value="Genomic_DNA"/>
</dbReference>
<dbReference type="SUPFAM" id="SSF56519">
    <property type="entry name" value="Penicillin binding protein dimerisation domain"/>
    <property type="match status" value="1"/>
</dbReference>
<dbReference type="GO" id="GO:0005886">
    <property type="term" value="C:plasma membrane"/>
    <property type="evidence" value="ECO:0007669"/>
    <property type="project" value="TreeGrafter"/>
</dbReference>
<dbReference type="GO" id="GO:0016740">
    <property type="term" value="F:transferase activity"/>
    <property type="evidence" value="ECO:0007669"/>
    <property type="project" value="UniProtKB-KW"/>
</dbReference>
<dbReference type="SUPFAM" id="SSF56601">
    <property type="entry name" value="beta-lactamase/transpeptidase-like"/>
    <property type="match status" value="1"/>
</dbReference>
<evidence type="ECO:0000256" key="3">
    <source>
        <dbReference type="ARBA" id="ARBA00023136"/>
    </source>
</evidence>
<dbReference type="GeneID" id="64255157"/>
<organism evidence="6 7">
    <name type="scientific">Actinomyces naeslundii</name>
    <dbReference type="NCBI Taxonomy" id="1655"/>
    <lineage>
        <taxon>Bacteria</taxon>
        <taxon>Bacillati</taxon>
        <taxon>Actinomycetota</taxon>
        <taxon>Actinomycetes</taxon>
        <taxon>Actinomycetales</taxon>
        <taxon>Actinomycetaceae</taxon>
        <taxon>Actinomyces</taxon>
    </lineage>
</organism>
<dbReference type="InterPro" id="IPR001460">
    <property type="entry name" value="PCN-bd_Tpept"/>
</dbReference>
<dbReference type="PANTHER" id="PTHR30627:SF1">
    <property type="entry name" value="PEPTIDOGLYCAN D,D-TRANSPEPTIDASE FTSI"/>
    <property type="match status" value="1"/>
</dbReference>
<accession>A0A854D5R7</accession>
<gene>
    <name evidence="6" type="ORF">BKH33_12000</name>
</gene>
<protein>
    <submittedName>
        <fullName evidence="6">Peptidoglycan glycosyltransferase</fullName>
    </submittedName>
</protein>
<dbReference type="InterPro" id="IPR005311">
    <property type="entry name" value="PBP_dimer"/>
</dbReference>
<feature type="domain" description="Penicillin-binding protein dimerisation" evidence="5">
    <location>
        <begin position="50"/>
        <end position="222"/>
    </location>
</feature>
<keyword evidence="6" id="KW-0808">Transferase</keyword>
<evidence type="ECO:0000313" key="6">
    <source>
        <dbReference type="EMBL" id="OMG32311.1"/>
    </source>
</evidence>
<comment type="similarity">
    <text evidence="2">Belongs to the transpeptidase family.</text>
</comment>
<comment type="subcellular location">
    <subcellularLocation>
        <location evidence="1">Membrane</location>
    </subcellularLocation>
</comment>
<name>A0A854D5R7_ACTNA</name>
<dbReference type="InterPro" id="IPR050515">
    <property type="entry name" value="Beta-lactam/transpept"/>
</dbReference>
<comment type="caution">
    <text evidence="6">The sequence shown here is derived from an EMBL/GenBank/DDBJ whole genome shotgun (WGS) entry which is preliminary data.</text>
</comment>
<dbReference type="Gene3D" id="3.30.450.330">
    <property type="match status" value="1"/>
</dbReference>
<dbReference type="GO" id="GO:0071555">
    <property type="term" value="P:cell wall organization"/>
    <property type="evidence" value="ECO:0007669"/>
    <property type="project" value="TreeGrafter"/>
</dbReference>
<dbReference type="PANTHER" id="PTHR30627">
    <property type="entry name" value="PEPTIDOGLYCAN D,D-TRANSPEPTIDASE"/>
    <property type="match status" value="1"/>
</dbReference>
<feature type="domain" description="Penicillin-binding protein transpeptidase" evidence="4">
    <location>
        <begin position="265"/>
        <end position="565"/>
    </location>
</feature>
<dbReference type="Pfam" id="PF03717">
    <property type="entry name" value="PBP_dimer"/>
    <property type="match status" value="1"/>
</dbReference>
<evidence type="ECO:0000256" key="1">
    <source>
        <dbReference type="ARBA" id="ARBA00004370"/>
    </source>
</evidence>
<reference evidence="6 7" key="1">
    <citation type="submission" date="2016-12" db="EMBL/GenBank/DDBJ databases">
        <title>Genomic comparison of strains in the 'Actinomyces naeslundii' group.</title>
        <authorList>
            <person name="Mughal S.R."/>
            <person name="Do T."/>
            <person name="Gilbert S.C."/>
            <person name="Witherden E.A."/>
            <person name="Didelot X."/>
            <person name="Beighton D."/>
        </authorList>
    </citation>
    <scope>NUCLEOTIDE SEQUENCE [LARGE SCALE GENOMIC DNA]</scope>
    <source>
        <strain evidence="6 7">NCTC 10301</strain>
    </source>
</reference>